<accession>A0AAC8YVZ7</accession>
<organism evidence="2 4">
    <name type="scientific">Aminobacter aminovorans</name>
    <name type="common">Chelatobacter heintzii</name>
    <dbReference type="NCBI Taxonomy" id="83263"/>
    <lineage>
        <taxon>Bacteria</taxon>
        <taxon>Pseudomonadati</taxon>
        <taxon>Pseudomonadota</taxon>
        <taxon>Alphaproteobacteria</taxon>
        <taxon>Hyphomicrobiales</taxon>
        <taxon>Phyllobacteriaceae</taxon>
        <taxon>Aminobacter</taxon>
    </lineage>
</organism>
<dbReference type="AlphaFoldDB" id="A0AAC8YVZ7"/>
<geneLocation type="plasmid" evidence="2 4">
    <name>pAA02</name>
</geneLocation>
<reference evidence="2 4" key="1">
    <citation type="submission" date="2016-03" db="EMBL/GenBank/DDBJ databases">
        <title>Complete genome of Aminobacter aminovorans KCTC 2477.</title>
        <authorList>
            <person name="Kim K.M."/>
        </authorList>
    </citation>
    <scope>NUCLEOTIDE SEQUENCE [LARGE SCALE GENOMIC DNA]</scope>
    <source>
        <strain evidence="2 4">KCTC 2477</strain>
        <plasmid evidence="2 4">pAA02</plasmid>
    </source>
</reference>
<dbReference type="Proteomes" id="UP000577697">
    <property type="component" value="Unassembled WGS sequence"/>
</dbReference>
<name>A0AAC8YVZ7_AMIAI</name>
<evidence type="ECO:0000313" key="2">
    <source>
        <dbReference type="EMBL" id="AMS45309.1"/>
    </source>
</evidence>
<reference evidence="3 5" key="2">
    <citation type="submission" date="2020-08" db="EMBL/GenBank/DDBJ databases">
        <title>Genomic Encyclopedia of Type Strains, Phase IV (KMG-IV): sequencing the most valuable type-strain genomes for metagenomic binning, comparative biology and taxonomic classification.</title>
        <authorList>
            <person name="Goeker M."/>
        </authorList>
    </citation>
    <scope>NUCLEOTIDE SEQUENCE [LARGE SCALE GENOMIC DNA]</scope>
    <source>
        <strain evidence="3 5">DSM 10368</strain>
    </source>
</reference>
<protein>
    <submittedName>
        <fullName evidence="2">Uncharacterized protein</fullName>
    </submittedName>
</protein>
<evidence type="ECO:0000313" key="3">
    <source>
        <dbReference type="EMBL" id="MBB3704924.1"/>
    </source>
</evidence>
<feature type="compositionally biased region" description="Low complexity" evidence="1">
    <location>
        <begin position="1"/>
        <end position="14"/>
    </location>
</feature>
<dbReference type="EMBL" id="JACICB010000004">
    <property type="protein sequence ID" value="MBB3704924.1"/>
    <property type="molecule type" value="Genomic_DNA"/>
</dbReference>
<dbReference type="KEGG" id="aak:AA2016_6414"/>
<dbReference type="Proteomes" id="UP000075755">
    <property type="component" value="Plasmid pAA02"/>
</dbReference>
<evidence type="ECO:0000313" key="5">
    <source>
        <dbReference type="Proteomes" id="UP000577697"/>
    </source>
</evidence>
<sequence length="104" mass="11759">MTSASLPSELPASPGTQPWHEGYSNGLPTTTASWNEPVETLFSHRTVRSYLPDRLFRTLPSRLRSPHLRGSFWSIPTAIARVIRRLHVGCRVRKEDSELSADNF</sequence>
<dbReference type="EMBL" id="CP015007">
    <property type="protein sequence ID" value="AMS45309.1"/>
    <property type="molecule type" value="Genomic_DNA"/>
</dbReference>
<keyword evidence="2" id="KW-0614">Plasmid</keyword>
<evidence type="ECO:0000313" key="4">
    <source>
        <dbReference type="Proteomes" id="UP000075755"/>
    </source>
</evidence>
<proteinExistence type="predicted"/>
<evidence type="ECO:0000256" key="1">
    <source>
        <dbReference type="SAM" id="MobiDB-lite"/>
    </source>
</evidence>
<gene>
    <name evidence="2" type="ORF">AA2016_6414</name>
    <name evidence="3" type="ORF">FHS67_001234</name>
</gene>
<keyword evidence="5" id="KW-1185">Reference proteome</keyword>
<feature type="region of interest" description="Disordered" evidence="1">
    <location>
        <begin position="1"/>
        <end position="31"/>
    </location>
</feature>